<evidence type="ECO:0000313" key="1">
    <source>
        <dbReference type="EMBL" id="ANM44776.1"/>
    </source>
</evidence>
<gene>
    <name evidence="1" type="ORF">KTN4_018</name>
</gene>
<dbReference type="Proteomes" id="UP000224336">
    <property type="component" value="Segment"/>
</dbReference>
<organism evidence="1 2">
    <name type="scientific">Pseudomonas phage KTN4</name>
    <dbReference type="NCBI Taxonomy" id="1862701"/>
    <lineage>
        <taxon>Viruses</taxon>
        <taxon>Duplodnaviria</taxon>
        <taxon>Heunggongvirae</taxon>
        <taxon>Uroviricota</taxon>
        <taxon>Caudoviricetes</taxon>
        <taxon>Chimalliviridae</taxon>
        <taxon>Phikzvirus</taxon>
        <taxon>Phikzvirus phiKZ</taxon>
    </lineage>
</organism>
<sequence>MSYNLGIVTRNKSALIVTNDYKYDEFVLLKPTSGLKVEGQLVQLVCICFGDKEKRSLTHKIMTNAEQADYTKEDILAMMKEHGVELRVITDKAVHVFQYIRDVAIHGVVDSNNTTFWFGDTEHRKLFYPYCGIEGKSFHHAHRDKELCRVFEFVAVINW</sequence>
<proteinExistence type="predicted"/>
<evidence type="ECO:0000313" key="2">
    <source>
        <dbReference type="Proteomes" id="UP000224336"/>
    </source>
</evidence>
<reference evidence="1 2" key="1">
    <citation type="journal article" date="2016" name="Sci. Rep.">
        <title>A proposed integrated approach for the preclinical evaluation of phage therapy in Pseudomonas infections.</title>
        <authorList>
            <person name="Danis-Wlodarczyk K."/>
            <person name="Vandenheuvel D."/>
            <person name="Jang H.B."/>
            <person name="Briers Y."/>
            <person name="Olszak T."/>
            <person name="Arabski M."/>
            <person name="Wasik S."/>
            <person name="Drabik M."/>
            <person name="Higgins G."/>
            <person name="Tyrrell J."/>
            <person name="Harvey B.J."/>
            <person name="Noben J.P."/>
            <person name="Lavigne R."/>
            <person name="Drulis-Kawa Z."/>
        </authorList>
    </citation>
    <scope>NUCLEOTIDE SEQUENCE [LARGE SCALE GENOMIC DNA]</scope>
</reference>
<accession>A0A192Y6U0</accession>
<dbReference type="EMBL" id="KU521356">
    <property type="protein sequence ID" value="ANM44776.1"/>
    <property type="molecule type" value="Genomic_DNA"/>
</dbReference>
<name>A0A192Y6U0_9CAUD</name>
<protein>
    <submittedName>
        <fullName evidence="1">Uncharacterized protein</fullName>
    </submittedName>
</protein>